<reference evidence="2" key="1">
    <citation type="journal article" date="2019" name="Int. J. Syst. Evol. Microbiol.">
        <title>The Global Catalogue of Microorganisms (GCM) 10K type strain sequencing project: providing services to taxonomists for standard genome sequencing and annotation.</title>
        <authorList>
            <consortium name="The Broad Institute Genomics Platform"/>
            <consortium name="The Broad Institute Genome Sequencing Center for Infectious Disease"/>
            <person name="Wu L."/>
            <person name="Ma J."/>
        </authorList>
    </citation>
    <scope>NUCLEOTIDE SEQUENCE [LARGE SCALE GENOMIC DNA]</scope>
    <source>
        <strain evidence="2">NBRC 108728</strain>
    </source>
</reference>
<dbReference type="RefSeq" id="WP_286344493.1">
    <property type="nucleotide sequence ID" value="NZ_AP027732.1"/>
</dbReference>
<proteinExistence type="predicted"/>
<protein>
    <submittedName>
        <fullName evidence="1">Uncharacterized protein</fullName>
    </submittedName>
</protein>
<dbReference type="EMBL" id="AP027732">
    <property type="protein sequence ID" value="BDZ51819.1"/>
    <property type="molecule type" value="Genomic_DNA"/>
</dbReference>
<accession>A0ABM8GTL0</accession>
<name>A0ABM8GTL0_9MICO</name>
<dbReference type="Proteomes" id="UP001321486">
    <property type="component" value="Chromosome"/>
</dbReference>
<evidence type="ECO:0000313" key="1">
    <source>
        <dbReference type="EMBL" id="BDZ51819.1"/>
    </source>
</evidence>
<sequence length="46" mass="4984">MVWDLVRTGVLDLEAFTILPAQLDDPDAAIELAARTSGLDYVVLVP</sequence>
<gene>
    <name evidence="1" type="ORF">GCM10025867_40600</name>
</gene>
<organism evidence="1 2">
    <name type="scientific">Frondihabitans sucicola</name>
    <dbReference type="NCBI Taxonomy" id="1268041"/>
    <lineage>
        <taxon>Bacteria</taxon>
        <taxon>Bacillati</taxon>
        <taxon>Actinomycetota</taxon>
        <taxon>Actinomycetes</taxon>
        <taxon>Micrococcales</taxon>
        <taxon>Microbacteriaceae</taxon>
        <taxon>Frondihabitans</taxon>
    </lineage>
</organism>
<evidence type="ECO:0000313" key="2">
    <source>
        <dbReference type="Proteomes" id="UP001321486"/>
    </source>
</evidence>
<keyword evidence="2" id="KW-1185">Reference proteome</keyword>